<organism evidence="7 8">
    <name type="scientific">Hermanssonia centrifuga</name>
    <dbReference type="NCBI Taxonomy" id="98765"/>
    <lineage>
        <taxon>Eukaryota</taxon>
        <taxon>Fungi</taxon>
        <taxon>Dikarya</taxon>
        <taxon>Basidiomycota</taxon>
        <taxon>Agaricomycotina</taxon>
        <taxon>Agaricomycetes</taxon>
        <taxon>Polyporales</taxon>
        <taxon>Meruliaceae</taxon>
        <taxon>Hermanssonia</taxon>
    </lineage>
</organism>
<dbReference type="PANTHER" id="PTHR10218">
    <property type="entry name" value="GTP-BINDING PROTEIN ALPHA SUBUNIT"/>
    <property type="match status" value="1"/>
</dbReference>
<feature type="region of interest" description="Disordered" evidence="6">
    <location>
        <begin position="1"/>
        <end position="50"/>
    </location>
</feature>
<dbReference type="GO" id="GO:0005525">
    <property type="term" value="F:GTP binding"/>
    <property type="evidence" value="ECO:0007669"/>
    <property type="project" value="UniProtKB-KW"/>
</dbReference>
<dbReference type="SUPFAM" id="SSF47895">
    <property type="entry name" value="Transducin (alpha subunit), insertion domain"/>
    <property type="match status" value="1"/>
</dbReference>
<protein>
    <recommendedName>
        <fullName evidence="9">G-alpha-domain-containing protein</fullName>
    </recommendedName>
</protein>
<accession>A0A4S4KEL3</accession>
<dbReference type="Gene3D" id="3.40.50.300">
    <property type="entry name" value="P-loop containing nucleotide triphosphate hydrolases"/>
    <property type="match status" value="2"/>
</dbReference>
<feature type="binding site" evidence="4">
    <location>
        <begin position="435"/>
        <end position="438"/>
    </location>
    <ligand>
        <name>GTP</name>
        <dbReference type="ChEBI" id="CHEBI:37565"/>
    </ligand>
</feature>
<feature type="compositionally biased region" description="Basic and acidic residues" evidence="6">
    <location>
        <begin position="36"/>
        <end position="49"/>
    </location>
</feature>
<keyword evidence="5" id="KW-0460">Magnesium</keyword>
<sequence length="524" mass="58795">MALSMRPFHANHANYEDRQDDPLSKVLQPPPDESPDERARREQQQREATRVSLEIDEGIQEARKMYERRKKAVKILLLGQAESGKSTTLKNFQLAFTPAHFRNERLAWRTIIQLNLIRSLKTLLEIIQDEMESPTWTPPPPPPIPLSEKARGKLPAGAPVPTSSPANGGGKKAATRSIRFSTQPPNDAPLTDVHRRARLRLLPLLSIEGEMTRQLFPELAAGLNPLPDVSLGTSTPPSLPGVKEVCVRAGNGWKTVLASLQAQGEKGKGKGNQNGPIDELTTSLSGCKDDMIALWEDQAVRAVLRRRSVRLQDMPGFFLNDIARVASLQYEPSDDDIVRARLRTLGVEEHRFTMETGAAGSEWYIYDVGGSRSNRPHWIPYFDDVQAIIFLAPLAFNLMLEEDSRVNRLEDSISLWREICGNKLLEGATLILFFNKMDILQATLASGIRVQKYVPSYAEQPNDVLHVVKYFRDKFRGYHKRLSPKPRPFYCHETSVVDTRATAVILVGVKEGILRAHLQSVNVI</sequence>
<dbReference type="AlphaFoldDB" id="A0A4S4KEL3"/>
<evidence type="ECO:0000256" key="5">
    <source>
        <dbReference type="PIRSR" id="PIRSR601019-2"/>
    </source>
</evidence>
<keyword evidence="5" id="KW-0479">Metal-binding</keyword>
<keyword evidence="2 4" id="KW-0342">GTP-binding</keyword>
<dbReference type="GO" id="GO:0005834">
    <property type="term" value="C:heterotrimeric G-protein complex"/>
    <property type="evidence" value="ECO:0007669"/>
    <property type="project" value="TreeGrafter"/>
</dbReference>
<evidence type="ECO:0000313" key="8">
    <source>
        <dbReference type="Proteomes" id="UP000309038"/>
    </source>
</evidence>
<dbReference type="InterPro" id="IPR027417">
    <property type="entry name" value="P-loop_NTPase"/>
</dbReference>
<comment type="caution">
    <text evidence="7">The sequence shown here is derived from an EMBL/GenBank/DDBJ whole genome shotgun (WGS) entry which is preliminary data.</text>
</comment>
<dbReference type="PROSITE" id="PS51882">
    <property type="entry name" value="G_ALPHA"/>
    <property type="match status" value="1"/>
</dbReference>
<dbReference type="SMART" id="SM00275">
    <property type="entry name" value="G_alpha"/>
    <property type="match status" value="1"/>
</dbReference>
<gene>
    <name evidence="7" type="ORF">EW026_g5354</name>
</gene>
<evidence type="ECO:0000256" key="6">
    <source>
        <dbReference type="SAM" id="MobiDB-lite"/>
    </source>
</evidence>
<evidence type="ECO:0008006" key="9">
    <source>
        <dbReference type="Google" id="ProtNLM"/>
    </source>
</evidence>
<keyword evidence="3" id="KW-0807">Transducer</keyword>
<evidence type="ECO:0000256" key="1">
    <source>
        <dbReference type="ARBA" id="ARBA00022741"/>
    </source>
</evidence>
<dbReference type="GO" id="GO:0003924">
    <property type="term" value="F:GTPase activity"/>
    <property type="evidence" value="ECO:0007669"/>
    <property type="project" value="InterPro"/>
</dbReference>
<dbReference type="FunFam" id="3.40.50.300:FF:000720">
    <property type="entry name" value="Guanine nucleotide-binding protein G(k) subunit alpha"/>
    <property type="match status" value="1"/>
</dbReference>
<dbReference type="GO" id="GO:0005737">
    <property type="term" value="C:cytoplasm"/>
    <property type="evidence" value="ECO:0007669"/>
    <property type="project" value="TreeGrafter"/>
</dbReference>
<evidence type="ECO:0000256" key="3">
    <source>
        <dbReference type="ARBA" id="ARBA00023224"/>
    </source>
</evidence>
<dbReference type="Proteomes" id="UP000309038">
    <property type="component" value="Unassembled WGS sequence"/>
</dbReference>
<dbReference type="SUPFAM" id="SSF52540">
    <property type="entry name" value="P-loop containing nucleoside triphosphate hydrolases"/>
    <property type="match status" value="1"/>
</dbReference>
<keyword evidence="8" id="KW-1185">Reference proteome</keyword>
<dbReference type="GO" id="GO:0007188">
    <property type="term" value="P:adenylate cyclase-modulating G protein-coupled receptor signaling pathway"/>
    <property type="evidence" value="ECO:0007669"/>
    <property type="project" value="TreeGrafter"/>
</dbReference>
<feature type="compositionally biased region" description="Pro residues" evidence="6">
    <location>
        <begin position="136"/>
        <end position="145"/>
    </location>
</feature>
<evidence type="ECO:0000256" key="2">
    <source>
        <dbReference type="ARBA" id="ARBA00023134"/>
    </source>
</evidence>
<dbReference type="GO" id="GO:0001664">
    <property type="term" value="F:G protein-coupled receptor binding"/>
    <property type="evidence" value="ECO:0007669"/>
    <property type="project" value="TreeGrafter"/>
</dbReference>
<dbReference type="PRINTS" id="PR00318">
    <property type="entry name" value="GPROTEINA"/>
</dbReference>
<reference evidence="7 8" key="1">
    <citation type="submission" date="2019-02" db="EMBL/GenBank/DDBJ databases">
        <title>Genome sequencing of the rare red list fungi Phlebia centrifuga.</title>
        <authorList>
            <person name="Buettner E."/>
            <person name="Kellner H."/>
        </authorList>
    </citation>
    <scope>NUCLEOTIDE SEQUENCE [LARGE SCALE GENOMIC DNA]</scope>
    <source>
        <strain evidence="7 8">DSM 108282</strain>
    </source>
</reference>
<evidence type="ECO:0000256" key="4">
    <source>
        <dbReference type="PIRSR" id="PIRSR601019-1"/>
    </source>
</evidence>
<dbReference type="PANTHER" id="PTHR10218:SF360">
    <property type="entry name" value="GUANINE NUCLEOTIDE-BINDING PROTEIN SUBUNIT ALPHA HOMOLOG"/>
    <property type="match status" value="1"/>
</dbReference>
<feature type="region of interest" description="Disordered" evidence="6">
    <location>
        <begin position="132"/>
        <end position="175"/>
    </location>
</feature>
<name>A0A4S4KEL3_9APHY</name>
<proteinExistence type="predicted"/>
<dbReference type="EMBL" id="SGPJ01000231">
    <property type="protein sequence ID" value="THG96493.1"/>
    <property type="molecule type" value="Genomic_DNA"/>
</dbReference>
<evidence type="ECO:0000313" key="7">
    <source>
        <dbReference type="EMBL" id="THG96493.1"/>
    </source>
</evidence>
<dbReference type="InterPro" id="IPR001019">
    <property type="entry name" value="Gprotein_alpha_su"/>
</dbReference>
<dbReference type="InterPro" id="IPR011025">
    <property type="entry name" value="GproteinA_insert"/>
</dbReference>
<feature type="compositionally biased region" description="Basic and acidic residues" evidence="6">
    <location>
        <begin position="14"/>
        <end position="23"/>
    </location>
</feature>
<keyword evidence="1 4" id="KW-0547">Nucleotide-binding</keyword>
<feature type="binding site" evidence="5">
    <location>
        <position position="344"/>
    </location>
    <ligand>
        <name>Mg(2+)</name>
        <dbReference type="ChEBI" id="CHEBI:18420"/>
    </ligand>
</feature>
<dbReference type="GO" id="GO:0046872">
    <property type="term" value="F:metal ion binding"/>
    <property type="evidence" value="ECO:0007669"/>
    <property type="project" value="UniProtKB-KW"/>
</dbReference>
<dbReference type="GO" id="GO:0031683">
    <property type="term" value="F:G-protein beta/gamma-subunit complex binding"/>
    <property type="evidence" value="ECO:0007669"/>
    <property type="project" value="InterPro"/>
</dbReference>
<dbReference type="Pfam" id="PF00503">
    <property type="entry name" value="G-alpha"/>
    <property type="match status" value="1"/>
</dbReference>
<dbReference type="Gene3D" id="1.10.400.10">
    <property type="entry name" value="GI Alpha 1, domain 2-like"/>
    <property type="match status" value="1"/>
</dbReference>